<evidence type="ECO:0000313" key="11">
    <source>
        <dbReference type="EMBL" id="NEU68949.1"/>
    </source>
</evidence>
<dbReference type="Gene3D" id="1.10.1200.10">
    <property type="entry name" value="ACP-like"/>
    <property type="match status" value="1"/>
</dbReference>
<name>A0A6M0IKY9_9BACT</name>
<keyword evidence="3 7" id="KW-0597">Phosphoprotein</keyword>
<evidence type="ECO:0000256" key="9">
    <source>
        <dbReference type="RuleBase" id="RU003545"/>
    </source>
</evidence>
<evidence type="ECO:0000256" key="4">
    <source>
        <dbReference type="ARBA" id="ARBA00022832"/>
    </source>
</evidence>
<comment type="caution">
    <text evidence="11">The sequence shown here is derived from an EMBL/GenBank/DDBJ whole genome shotgun (WGS) entry which is preliminary data.</text>
</comment>
<dbReference type="Proteomes" id="UP000477386">
    <property type="component" value="Unassembled WGS sequence"/>
</dbReference>
<evidence type="ECO:0000256" key="3">
    <source>
        <dbReference type="ARBA" id="ARBA00022553"/>
    </source>
</evidence>
<dbReference type="NCBIfam" id="TIGR00517">
    <property type="entry name" value="acyl_carrier"/>
    <property type="match status" value="1"/>
</dbReference>
<keyword evidence="1 7" id="KW-0596">Phosphopantetheine</keyword>
<dbReference type="PANTHER" id="PTHR20863">
    <property type="entry name" value="ACYL CARRIER PROTEIN"/>
    <property type="match status" value="1"/>
</dbReference>
<dbReference type="PROSITE" id="PS50075">
    <property type="entry name" value="CARRIER"/>
    <property type="match status" value="1"/>
</dbReference>
<feature type="modified residue" description="O-(pantetheine 4'-phosphoryl)serine" evidence="7">
    <location>
        <position position="33"/>
    </location>
</feature>
<keyword evidence="6 7" id="KW-0275">Fatty acid biosynthesis</keyword>
<keyword evidence="12" id="KW-1185">Reference proteome</keyword>
<evidence type="ECO:0000256" key="6">
    <source>
        <dbReference type="ARBA" id="ARBA00023160"/>
    </source>
</evidence>
<dbReference type="InterPro" id="IPR009081">
    <property type="entry name" value="PP-bd_ACP"/>
</dbReference>
<organism evidence="11 12">
    <name type="scientific">Spirosoma agri</name>
    <dbReference type="NCBI Taxonomy" id="1987381"/>
    <lineage>
        <taxon>Bacteria</taxon>
        <taxon>Pseudomonadati</taxon>
        <taxon>Bacteroidota</taxon>
        <taxon>Cytophagia</taxon>
        <taxon>Cytophagales</taxon>
        <taxon>Cytophagaceae</taxon>
        <taxon>Spirosoma</taxon>
    </lineage>
</organism>
<evidence type="ECO:0000256" key="7">
    <source>
        <dbReference type="HAMAP-Rule" id="MF_01217"/>
    </source>
</evidence>
<dbReference type="NCBIfam" id="NF002148">
    <property type="entry name" value="PRK00982.1-2"/>
    <property type="match status" value="1"/>
</dbReference>
<protein>
    <recommendedName>
        <fullName evidence="7 8">Acyl carrier protein</fullName>
        <shortName evidence="7">ACP</shortName>
    </recommendedName>
</protein>
<comment type="subcellular location">
    <subcellularLocation>
        <location evidence="7">Cytoplasm</location>
    </subcellularLocation>
</comment>
<evidence type="ECO:0000256" key="8">
    <source>
        <dbReference type="NCBIfam" id="TIGR00517"/>
    </source>
</evidence>
<dbReference type="GO" id="GO:0000036">
    <property type="term" value="F:acyl carrier activity"/>
    <property type="evidence" value="ECO:0007669"/>
    <property type="project" value="UniProtKB-UniRule"/>
</dbReference>
<dbReference type="PANTHER" id="PTHR20863:SF76">
    <property type="entry name" value="CARRIER DOMAIN-CONTAINING PROTEIN"/>
    <property type="match status" value="1"/>
</dbReference>
<keyword evidence="7" id="KW-0963">Cytoplasm</keyword>
<keyword evidence="2 7" id="KW-0444">Lipid biosynthesis</keyword>
<evidence type="ECO:0000256" key="1">
    <source>
        <dbReference type="ARBA" id="ARBA00022450"/>
    </source>
</evidence>
<evidence type="ECO:0000259" key="10">
    <source>
        <dbReference type="PROSITE" id="PS50075"/>
    </source>
</evidence>
<keyword evidence="4 7" id="KW-0276">Fatty acid metabolism</keyword>
<dbReference type="PROSITE" id="PS00012">
    <property type="entry name" value="PHOSPHOPANTETHEINE"/>
    <property type="match status" value="1"/>
</dbReference>
<dbReference type="HAMAP" id="MF_01217">
    <property type="entry name" value="Acyl_carrier"/>
    <property type="match status" value="1"/>
</dbReference>
<dbReference type="AlphaFoldDB" id="A0A6M0IKY9"/>
<comment type="PTM">
    <text evidence="9">4'-phosphopantetheine is transferred from CoA to a specific serine of apo-ACP by acpS.</text>
</comment>
<dbReference type="RefSeq" id="WP_164041440.1">
    <property type="nucleotide sequence ID" value="NZ_JAAGNZ010000002.1"/>
</dbReference>
<proteinExistence type="inferred from homology"/>
<comment type="pathway">
    <text evidence="7 9">Lipid metabolism; fatty acid biosynthesis.</text>
</comment>
<sequence>MRERITEILKNFGVDETAITNEVHFVRDLGLDSLDTVDLIMQLEREFGIRIPDEDYPKLDTMQHVLDYLHHEQHVPVTA</sequence>
<evidence type="ECO:0000256" key="5">
    <source>
        <dbReference type="ARBA" id="ARBA00023098"/>
    </source>
</evidence>
<dbReference type="InterPro" id="IPR036736">
    <property type="entry name" value="ACP-like_sf"/>
</dbReference>
<keyword evidence="5 7" id="KW-0443">Lipid metabolism</keyword>
<feature type="domain" description="Carrier" evidence="10">
    <location>
        <begin position="1"/>
        <end position="73"/>
    </location>
</feature>
<dbReference type="GO" id="GO:0005737">
    <property type="term" value="C:cytoplasm"/>
    <property type="evidence" value="ECO:0007669"/>
    <property type="project" value="UniProtKB-SubCell"/>
</dbReference>
<dbReference type="InterPro" id="IPR003231">
    <property type="entry name" value="ACP"/>
</dbReference>
<accession>A0A6M0IKY9</accession>
<comment type="similarity">
    <text evidence="7">Belongs to the acyl carrier protein (ACP) family.</text>
</comment>
<dbReference type="EMBL" id="JAAGNZ010000002">
    <property type="protein sequence ID" value="NEU68949.1"/>
    <property type="molecule type" value="Genomic_DNA"/>
</dbReference>
<comment type="function">
    <text evidence="7 9">Carrier of the growing fatty acid chain in fatty acid biosynthesis.</text>
</comment>
<comment type="PTM">
    <text evidence="7">4'-phosphopantetheine is transferred from CoA to a specific serine of apo-ACP by AcpS. This modification is essential for activity because fatty acids are bound in thioester linkage to the sulfhydryl of the prosthetic group.</text>
</comment>
<evidence type="ECO:0000256" key="2">
    <source>
        <dbReference type="ARBA" id="ARBA00022516"/>
    </source>
</evidence>
<dbReference type="GO" id="GO:0000035">
    <property type="term" value="F:acyl binding"/>
    <property type="evidence" value="ECO:0007669"/>
    <property type="project" value="TreeGrafter"/>
</dbReference>
<dbReference type="UniPathway" id="UPA00094"/>
<reference evidence="11 12" key="1">
    <citation type="submission" date="2020-02" db="EMBL/GenBank/DDBJ databases">
        <title>Draft genome sequence of two Spirosoma agri KCTC 52727 and Spirosoma terrae KCTC 52035.</title>
        <authorList>
            <person name="Rojas J."/>
            <person name="Ambika Manirajan B."/>
            <person name="Ratering S."/>
            <person name="Suarez C."/>
            <person name="Schnell S."/>
        </authorList>
    </citation>
    <scope>NUCLEOTIDE SEQUENCE [LARGE SCALE GENOMIC DNA]</scope>
    <source>
        <strain evidence="11 12">KCTC 52727</strain>
    </source>
</reference>
<dbReference type="Pfam" id="PF00550">
    <property type="entry name" value="PP-binding"/>
    <property type="match status" value="1"/>
</dbReference>
<gene>
    <name evidence="7 11" type="primary">acpP</name>
    <name evidence="11" type="ORF">GK091_18835</name>
</gene>
<dbReference type="InterPro" id="IPR006162">
    <property type="entry name" value="Ppantetheine_attach_site"/>
</dbReference>
<dbReference type="SUPFAM" id="SSF47336">
    <property type="entry name" value="ACP-like"/>
    <property type="match status" value="1"/>
</dbReference>
<evidence type="ECO:0000313" key="12">
    <source>
        <dbReference type="Proteomes" id="UP000477386"/>
    </source>
</evidence>